<reference evidence="4" key="1">
    <citation type="journal article" date="2019" name="Int. J. Syst. Evol. Microbiol.">
        <title>The Global Catalogue of Microorganisms (GCM) 10K type strain sequencing project: providing services to taxonomists for standard genome sequencing and annotation.</title>
        <authorList>
            <consortium name="The Broad Institute Genomics Platform"/>
            <consortium name="The Broad Institute Genome Sequencing Center for Infectious Disease"/>
            <person name="Wu L."/>
            <person name="Ma J."/>
        </authorList>
    </citation>
    <scope>NUCLEOTIDE SEQUENCE [LARGE SCALE GENOMIC DNA]</scope>
    <source>
        <strain evidence="4">JCM 30742</strain>
    </source>
</reference>
<keyword evidence="4" id="KW-1185">Reference proteome</keyword>
<dbReference type="Pfam" id="PF02026">
    <property type="entry name" value="RyR"/>
    <property type="match status" value="1"/>
</dbReference>
<dbReference type="EMBL" id="BAABEO010000012">
    <property type="protein sequence ID" value="GAA3683066.1"/>
    <property type="molecule type" value="Genomic_DNA"/>
</dbReference>
<dbReference type="Proteomes" id="UP001500752">
    <property type="component" value="Unassembled WGS sequence"/>
</dbReference>
<evidence type="ECO:0000313" key="4">
    <source>
        <dbReference type="Proteomes" id="UP001500752"/>
    </source>
</evidence>
<feature type="transmembrane region" description="Helical" evidence="1">
    <location>
        <begin position="83"/>
        <end position="103"/>
    </location>
</feature>
<evidence type="ECO:0000313" key="3">
    <source>
        <dbReference type="EMBL" id="GAA3683066.1"/>
    </source>
</evidence>
<evidence type="ECO:0000256" key="1">
    <source>
        <dbReference type="SAM" id="Phobius"/>
    </source>
</evidence>
<dbReference type="Gene3D" id="6.20.350.10">
    <property type="match status" value="1"/>
</dbReference>
<keyword evidence="1" id="KW-0812">Transmembrane</keyword>
<accession>A0ABP7CC54</accession>
<organism evidence="3 4">
    <name type="scientific">Arthrobacter ginkgonis</name>
    <dbReference type="NCBI Taxonomy" id="1630594"/>
    <lineage>
        <taxon>Bacteria</taxon>
        <taxon>Bacillati</taxon>
        <taxon>Actinomycetota</taxon>
        <taxon>Actinomycetes</taxon>
        <taxon>Micrococcales</taxon>
        <taxon>Micrococcaceae</taxon>
        <taxon>Arthrobacter</taxon>
    </lineage>
</organism>
<comment type="caution">
    <text evidence="3">The sequence shown here is derived from an EMBL/GenBank/DDBJ whole genome shotgun (WGS) entry which is preliminary data.</text>
</comment>
<feature type="transmembrane region" description="Helical" evidence="1">
    <location>
        <begin position="52"/>
        <end position="71"/>
    </location>
</feature>
<proteinExistence type="predicted"/>
<keyword evidence="1" id="KW-1133">Transmembrane helix</keyword>
<evidence type="ECO:0000259" key="2">
    <source>
        <dbReference type="Pfam" id="PF02026"/>
    </source>
</evidence>
<sequence length="783" mass="85922">MRSTWRSSRYRLPALKAAAVLCGVVLAVCVAIAFAGAAFFPHEQSGPFLDPTSPLLITLAAAAVLAGAWLVEALSRSQARKSHAWLVTTLGGAAVALGIAAYWRCYPGMSPFWAPLAETLRLFSGGLDQPFGRDLAGSCPARPPTALQLARVLGWLAVSAGVVGLVRSVFPRYADRVRARMAGRITLVTGVSGSLTGMDAFGVLTDIATEAPEGSLVVLIDSGIDEALAFRCRKAGIVVVDGDPADPQERSAAFGRKRRIIDAVYFLSDDAGRNIAQYRSVRKGLAYDAEAAVRVPVRAYVRIDDLWRGDAFRREQLHAAQPWMADAISVPGAMAQSMADSILDAGCSTVWVFGSNRLVQALLSEFAVRDREAAIFTERPGDTIPCLRVWDPQARDVIEDFELFQARFGRWTFRHPVEPVAGQPDLQRLARKLAAEPNACVVVADPAELPVSDLPQRLAAKCPHHLIFRASESEPGNPAEPLFGRLFAVGPTLGLDVGVGSGLWGRMARLKHEAYRLQHATAGAELTESRKPFDELSAFYQANNVRPILTLMRAMAPLGIDWSPADLAPGNGSRPACLSQDEIQRLARLEHESWMEYLLAHGWTRGGRSDRPKRHPNLVPWEQLDGPDREKDVSSVFDTLELLALLGFRPYRLKHVAQDEGGWARYLRVGEVTATPLTEPREWSTENGDQLRGDAGDWWVESADRHQWTVKAEQFTRTYQHVEADRWQRVGSIFAHVSNDSEAIMTLEGLAVARSGDYIARANTGESWVIPSQSFRQRYVPDG</sequence>
<name>A0ABP7CC54_9MICC</name>
<protein>
    <recommendedName>
        <fullName evidence="2">Ryanodine receptor Ryr domain-containing protein</fullName>
    </recommendedName>
</protein>
<feature type="transmembrane region" description="Helical" evidence="1">
    <location>
        <begin position="12"/>
        <end position="40"/>
    </location>
</feature>
<dbReference type="InterPro" id="IPR003032">
    <property type="entry name" value="Ryanodine_rcpt"/>
</dbReference>
<gene>
    <name evidence="3" type="ORF">GCM10023081_21270</name>
</gene>
<keyword evidence="1" id="KW-0472">Membrane</keyword>
<feature type="domain" description="Ryanodine receptor Ryr" evidence="2">
    <location>
        <begin position="583"/>
        <end position="648"/>
    </location>
</feature>